<evidence type="ECO:0000259" key="1">
    <source>
        <dbReference type="Pfam" id="PF07238"/>
    </source>
</evidence>
<dbReference type="GO" id="GO:0035438">
    <property type="term" value="F:cyclic-di-GMP binding"/>
    <property type="evidence" value="ECO:0007669"/>
    <property type="project" value="InterPro"/>
</dbReference>
<keyword evidence="3" id="KW-1185">Reference proteome</keyword>
<evidence type="ECO:0000313" key="3">
    <source>
        <dbReference type="Proteomes" id="UP000305674"/>
    </source>
</evidence>
<name>A0A4U1BGQ7_9GAMM</name>
<evidence type="ECO:0000313" key="2">
    <source>
        <dbReference type="EMBL" id="TKB50405.1"/>
    </source>
</evidence>
<dbReference type="OrthoDB" id="5296245at2"/>
<dbReference type="EMBL" id="SWCI01000002">
    <property type="protein sequence ID" value="TKB50405.1"/>
    <property type="molecule type" value="Genomic_DNA"/>
</dbReference>
<protein>
    <submittedName>
        <fullName evidence="2">Pilus assembly protein PilZ</fullName>
    </submittedName>
</protein>
<dbReference type="Pfam" id="PF07238">
    <property type="entry name" value="PilZ"/>
    <property type="match status" value="1"/>
</dbReference>
<dbReference type="Proteomes" id="UP000305674">
    <property type="component" value="Unassembled WGS sequence"/>
</dbReference>
<sequence length="108" mass="11829">MTTSLTHHYASLTELRLAYMAFLKGGGLFVPSEQPNRLGDRVELKVTLPGDAEPQRIIGPVVWLNPQADNQRPMGVGVAFAEGDQALRSRIERLLADTLGSGQLTWTL</sequence>
<accession>A0A4U1BGQ7</accession>
<dbReference type="Gene3D" id="2.40.10.220">
    <property type="entry name" value="predicted glycosyltransferase like domains"/>
    <property type="match status" value="1"/>
</dbReference>
<dbReference type="AlphaFoldDB" id="A0A4U1BGQ7"/>
<organism evidence="2 3">
    <name type="scientific">Ferrimonas sediminicola</name>
    <dbReference type="NCBI Taxonomy" id="2569538"/>
    <lineage>
        <taxon>Bacteria</taxon>
        <taxon>Pseudomonadati</taxon>
        <taxon>Pseudomonadota</taxon>
        <taxon>Gammaproteobacteria</taxon>
        <taxon>Alteromonadales</taxon>
        <taxon>Ferrimonadaceae</taxon>
        <taxon>Ferrimonas</taxon>
    </lineage>
</organism>
<dbReference type="RefSeq" id="WP_136851746.1">
    <property type="nucleotide sequence ID" value="NZ_SWCI01000002.1"/>
</dbReference>
<gene>
    <name evidence="2" type="ORF">FCL40_04420</name>
</gene>
<comment type="caution">
    <text evidence="2">The sequence shown here is derived from an EMBL/GenBank/DDBJ whole genome shotgun (WGS) entry which is preliminary data.</text>
</comment>
<proteinExistence type="predicted"/>
<dbReference type="InterPro" id="IPR009875">
    <property type="entry name" value="PilZ_domain"/>
</dbReference>
<feature type="domain" description="PilZ" evidence="1">
    <location>
        <begin position="17"/>
        <end position="96"/>
    </location>
</feature>
<reference evidence="2 3" key="1">
    <citation type="submission" date="2019-04" db="EMBL/GenBank/DDBJ databases">
        <authorList>
            <person name="Hwang J.C."/>
        </authorList>
    </citation>
    <scope>NUCLEOTIDE SEQUENCE [LARGE SCALE GENOMIC DNA]</scope>
    <source>
        <strain evidence="2 3">IMCC35001</strain>
    </source>
</reference>